<sequence length="264" mass="29688">MRWTVLSDNRSNDNSLFTEHGLSIFLQTEQHNILLDTGASNVFIRNTELLGVDLNDVDYVSISHGHCDHAGGLRYLLECNRQAKVIVSPDAMNGKFLSKRGNFHNITTEWPEIDDKRLISIEHTCEVEAGICVIAHIPQIHPMPKGNQNLYVQDTDGNYIHDDFRHELVLYIDGLLFTGCAHSGLENILAACPWPVSTVVGGFHLLDGQETEEEIKALGQKLKVNYPNTLFYTSHCTGDIVFEMMKNVMNEQLQSFRCGTTIIS</sequence>
<dbReference type="InterPro" id="IPR041712">
    <property type="entry name" value="DHPS-like_MBL-fold"/>
</dbReference>
<dbReference type="Pfam" id="PF00753">
    <property type="entry name" value="Lactamase_B"/>
    <property type="match status" value="1"/>
</dbReference>
<dbReference type="EMBL" id="FNUV01000003">
    <property type="protein sequence ID" value="SEF71459.1"/>
    <property type="molecule type" value="Genomic_DNA"/>
</dbReference>
<reference evidence="2 3" key="1">
    <citation type="submission" date="2016-10" db="EMBL/GenBank/DDBJ databases">
        <authorList>
            <person name="de Groot N.N."/>
        </authorList>
    </citation>
    <scope>NUCLEOTIDE SEQUENCE [LARGE SCALE GENOMIC DNA]</scope>
    <source>
        <strain evidence="2 3">AR32</strain>
    </source>
</reference>
<dbReference type="GO" id="GO:0016740">
    <property type="term" value="F:transferase activity"/>
    <property type="evidence" value="ECO:0007669"/>
    <property type="project" value="TreeGrafter"/>
</dbReference>
<dbReference type="CDD" id="cd07713">
    <property type="entry name" value="DHPS-like_MBL-fold"/>
    <property type="match status" value="1"/>
</dbReference>
<dbReference type="InterPro" id="IPR001969">
    <property type="entry name" value="Aspartic_peptidase_AS"/>
</dbReference>
<dbReference type="PANTHER" id="PTHR13754:SF13">
    <property type="entry name" value="METALLO-BETA-LACTAMASE SUPERFAMILY PROTEIN (AFU_ORTHOLOGUE AFUA_3G07630)"/>
    <property type="match status" value="1"/>
</dbReference>
<evidence type="ECO:0000313" key="3">
    <source>
        <dbReference type="Proteomes" id="UP000236735"/>
    </source>
</evidence>
<dbReference type="PROSITE" id="PS00141">
    <property type="entry name" value="ASP_PROTEASE"/>
    <property type="match status" value="1"/>
</dbReference>
<dbReference type="GO" id="GO:0004190">
    <property type="term" value="F:aspartic-type endopeptidase activity"/>
    <property type="evidence" value="ECO:0007669"/>
    <property type="project" value="InterPro"/>
</dbReference>
<dbReference type="PANTHER" id="PTHR13754">
    <property type="entry name" value="METALLO-BETA-LACTAMASE SUPERFAMILY PROTEIN"/>
    <property type="match status" value="1"/>
</dbReference>
<dbReference type="InterPro" id="IPR036866">
    <property type="entry name" value="RibonucZ/Hydroxyglut_hydro"/>
</dbReference>
<dbReference type="SMART" id="SM00849">
    <property type="entry name" value="Lactamase_B"/>
    <property type="match status" value="1"/>
</dbReference>
<proteinExistence type="predicted"/>
<accession>A0A1H5U908</accession>
<evidence type="ECO:0000313" key="2">
    <source>
        <dbReference type="EMBL" id="SEF71459.1"/>
    </source>
</evidence>
<gene>
    <name evidence="2" type="ORF">SAMN05216354_1314</name>
</gene>
<dbReference type="Proteomes" id="UP000236735">
    <property type="component" value="Unassembled WGS sequence"/>
</dbReference>
<dbReference type="InterPro" id="IPR001279">
    <property type="entry name" value="Metallo-B-lactamas"/>
</dbReference>
<dbReference type="InterPro" id="IPR052926">
    <property type="entry name" value="Metallo-beta-lactamase_dom"/>
</dbReference>
<feature type="domain" description="Metallo-beta-lactamase" evidence="1">
    <location>
        <begin position="20"/>
        <end position="235"/>
    </location>
</feature>
<dbReference type="Gene3D" id="3.60.15.10">
    <property type="entry name" value="Ribonuclease Z/Hydroxyacylglutathione hydrolase-like"/>
    <property type="match status" value="1"/>
</dbReference>
<evidence type="ECO:0000259" key="1">
    <source>
        <dbReference type="SMART" id="SM00849"/>
    </source>
</evidence>
<dbReference type="AlphaFoldDB" id="A0A1H5U908"/>
<protein>
    <submittedName>
        <fullName evidence="2">7,8-dihydropterin-6-yl-methyl-4-(Beta-D-ribofuranosyl)aminobenzene 5'-phosphate synthase</fullName>
    </submittedName>
</protein>
<organism evidence="2 3">
    <name type="scientific">Xylanibacter ruminicola</name>
    <name type="common">Prevotella ruminicola</name>
    <dbReference type="NCBI Taxonomy" id="839"/>
    <lineage>
        <taxon>Bacteria</taxon>
        <taxon>Pseudomonadati</taxon>
        <taxon>Bacteroidota</taxon>
        <taxon>Bacteroidia</taxon>
        <taxon>Bacteroidales</taxon>
        <taxon>Prevotellaceae</taxon>
        <taxon>Xylanibacter</taxon>
    </lineage>
</organism>
<name>A0A1H5U908_XYLRU</name>
<dbReference type="GO" id="GO:0006508">
    <property type="term" value="P:proteolysis"/>
    <property type="evidence" value="ECO:0007669"/>
    <property type="project" value="InterPro"/>
</dbReference>
<dbReference type="SUPFAM" id="SSF56281">
    <property type="entry name" value="Metallo-hydrolase/oxidoreductase"/>
    <property type="match status" value="1"/>
</dbReference>
<dbReference type="RefSeq" id="WP_103915465.1">
    <property type="nucleotide sequence ID" value="NZ_FNUV01000003.1"/>
</dbReference>